<proteinExistence type="predicted"/>
<protein>
    <submittedName>
        <fullName evidence="2">AAA family ATPase</fullName>
    </submittedName>
</protein>
<evidence type="ECO:0000313" key="3">
    <source>
        <dbReference type="Proteomes" id="UP001595867"/>
    </source>
</evidence>
<organism evidence="2 3">
    <name type="scientific">Actinoplanes subglobosus</name>
    <dbReference type="NCBI Taxonomy" id="1547892"/>
    <lineage>
        <taxon>Bacteria</taxon>
        <taxon>Bacillati</taxon>
        <taxon>Actinomycetota</taxon>
        <taxon>Actinomycetes</taxon>
        <taxon>Micromonosporales</taxon>
        <taxon>Micromonosporaceae</taxon>
        <taxon>Actinoplanes</taxon>
    </lineage>
</organism>
<gene>
    <name evidence="2" type="ORF">ACFO0C_42650</name>
</gene>
<sequence>MASPFSAAHAHGPTLIILRGNSGSGKTTTAREVRRRYGRGCALIEQDQLRRVLLREHGGLGDEAIAPGFIVGTAKAALEAGYHVVLEGILHSGEHRTHLRQLIETHPGPASCYYMDVSFEETVRRHHQRAEPIPVTADMMHDWYTNKDLLGTPGERIIPETFTLEEAVTTILQTSGLTQATPRTPCPTSCHRCTQKTTTSPARMLNHRRQPTSVRE</sequence>
<dbReference type="Proteomes" id="UP001595867">
    <property type="component" value="Unassembled WGS sequence"/>
</dbReference>
<keyword evidence="3" id="KW-1185">Reference proteome</keyword>
<dbReference type="InterPro" id="IPR027417">
    <property type="entry name" value="P-loop_NTPase"/>
</dbReference>
<dbReference type="Gene3D" id="3.40.50.300">
    <property type="entry name" value="P-loop containing nucleotide triphosphate hydrolases"/>
    <property type="match status" value="1"/>
</dbReference>
<evidence type="ECO:0000256" key="1">
    <source>
        <dbReference type="SAM" id="MobiDB-lite"/>
    </source>
</evidence>
<reference evidence="3" key="1">
    <citation type="journal article" date="2019" name="Int. J. Syst. Evol. Microbiol.">
        <title>The Global Catalogue of Microorganisms (GCM) 10K type strain sequencing project: providing services to taxonomists for standard genome sequencing and annotation.</title>
        <authorList>
            <consortium name="The Broad Institute Genomics Platform"/>
            <consortium name="The Broad Institute Genome Sequencing Center for Infectious Disease"/>
            <person name="Wu L."/>
            <person name="Ma J."/>
        </authorList>
    </citation>
    <scope>NUCLEOTIDE SEQUENCE [LARGE SCALE GENOMIC DNA]</scope>
    <source>
        <strain evidence="3">TBRC 5832</strain>
    </source>
</reference>
<feature type="compositionally biased region" description="Polar residues" evidence="1">
    <location>
        <begin position="191"/>
        <end position="201"/>
    </location>
</feature>
<accession>A0ABV8J8I7</accession>
<feature type="region of interest" description="Disordered" evidence="1">
    <location>
        <begin position="177"/>
        <end position="216"/>
    </location>
</feature>
<dbReference type="Pfam" id="PF13671">
    <property type="entry name" value="AAA_33"/>
    <property type="match status" value="1"/>
</dbReference>
<dbReference type="RefSeq" id="WP_378072548.1">
    <property type="nucleotide sequence ID" value="NZ_JBHSBL010000028.1"/>
</dbReference>
<name>A0ABV8J8I7_9ACTN</name>
<evidence type="ECO:0000313" key="2">
    <source>
        <dbReference type="EMBL" id="MFC4071678.1"/>
    </source>
</evidence>
<comment type="caution">
    <text evidence="2">The sequence shown here is derived from an EMBL/GenBank/DDBJ whole genome shotgun (WGS) entry which is preliminary data.</text>
</comment>
<dbReference type="SUPFAM" id="SSF52540">
    <property type="entry name" value="P-loop containing nucleoside triphosphate hydrolases"/>
    <property type="match status" value="1"/>
</dbReference>
<dbReference type="EMBL" id="JBHSBL010000028">
    <property type="protein sequence ID" value="MFC4071678.1"/>
    <property type="molecule type" value="Genomic_DNA"/>
</dbReference>